<evidence type="ECO:0000256" key="7">
    <source>
        <dbReference type="SAM" id="MobiDB-lite"/>
    </source>
</evidence>
<dbReference type="InterPro" id="IPR050595">
    <property type="entry name" value="Bact_response_regulator"/>
</dbReference>
<evidence type="ECO:0000313" key="9">
    <source>
        <dbReference type="EMBL" id="QBI19142.1"/>
    </source>
</evidence>
<sequence length="193" mass="21129">MSRAAPHARDPPRRVARSRTRVASARRPDGSTLAVRRFRPSGRRDGPERDSTGHYDACCSHASGQEPVVARVLVVDDDQVIRGLLEVNLEMEGHDAVLAADGRAGLESARAEPPDLVLLDVMMPELSGWQVAEELLGDPATSSIPIVFLTARAMEADVRRGHELGVEHYVTKPFDPIDLMNLVNELLSRQEPA</sequence>
<evidence type="ECO:0000256" key="3">
    <source>
        <dbReference type="ARBA" id="ARBA00023015"/>
    </source>
</evidence>
<keyword evidence="2" id="KW-0902">Two-component regulatory system</keyword>
<evidence type="ECO:0000256" key="4">
    <source>
        <dbReference type="ARBA" id="ARBA00023125"/>
    </source>
</evidence>
<dbReference type="EMBL" id="CP036402">
    <property type="protein sequence ID" value="QBI19142.1"/>
    <property type="molecule type" value="Genomic_DNA"/>
</dbReference>
<accession>A0A411YD98</accession>
<evidence type="ECO:0000313" key="10">
    <source>
        <dbReference type="Proteomes" id="UP000291469"/>
    </source>
</evidence>
<feature type="region of interest" description="Disordered" evidence="7">
    <location>
        <begin position="1"/>
        <end position="54"/>
    </location>
</feature>
<dbReference type="PROSITE" id="PS50110">
    <property type="entry name" value="RESPONSE_REGULATORY"/>
    <property type="match status" value="1"/>
</dbReference>
<feature type="compositionally biased region" description="Basic and acidic residues" evidence="7">
    <location>
        <begin position="42"/>
        <end position="53"/>
    </location>
</feature>
<proteinExistence type="predicted"/>
<keyword evidence="4" id="KW-0238">DNA-binding</keyword>
<dbReference type="AlphaFoldDB" id="A0A411YD98"/>
<organism evidence="9 10">
    <name type="scientific">Egibacter rhizosphaerae</name>
    <dbReference type="NCBI Taxonomy" id="1670831"/>
    <lineage>
        <taxon>Bacteria</taxon>
        <taxon>Bacillati</taxon>
        <taxon>Actinomycetota</taxon>
        <taxon>Nitriliruptoria</taxon>
        <taxon>Egibacterales</taxon>
        <taxon>Egibacteraceae</taxon>
        <taxon>Egibacter</taxon>
    </lineage>
</organism>
<dbReference type="KEGG" id="erz:ER308_06035"/>
<evidence type="ECO:0000256" key="5">
    <source>
        <dbReference type="ARBA" id="ARBA00023163"/>
    </source>
</evidence>
<dbReference type="SMART" id="SM00448">
    <property type="entry name" value="REC"/>
    <property type="match status" value="1"/>
</dbReference>
<keyword evidence="3" id="KW-0805">Transcription regulation</keyword>
<dbReference type="PANTHER" id="PTHR44591:SF22">
    <property type="entry name" value="CHEY SUBFAMILY"/>
    <property type="match status" value="1"/>
</dbReference>
<name>A0A411YD98_9ACTN</name>
<dbReference type="Proteomes" id="UP000291469">
    <property type="component" value="Chromosome"/>
</dbReference>
<gene>
    <name evidence="9" type="ORF">ER308_06035</name>
</gene>
<dbReference type="GO" id="GO:0003677">
    <property type="term" value="F:DNA binding"/>
    <property type="evidence" value="ECO:0007669"/>
    <property type="project" value="UniProtKB-KW"/>
</dbReference>
<dbReference type="Gene3D" id="3.40.50.2300">
    <property type="match status" value="1"/>
</dbReference>
<keyword evidence="5" id="KW-0804">Transcription</keyword>
<dbReference type="SUPFAM" id="SSF52172">
    <property type="entry name" value="CheY-like"/>
    <property type="match status" value="1"/>
</dbReference>
<dbReference type="OrthoDB" id="3197131at2"/>
<evidence type="ECO:0000259" key="8">
    <source>
        <dbReference type="PROSITE" id="PS50110"/>
    </source>
</evidence>
<keyword evidence="1 6" id="KW-0597">Phosphoprotein</keyword>
<dbReference type="InterPro" id="IPR011006">
    <property type="entry name" value="CheY-like_superfamily"/>
</dbReference>
<protein>
    <submittedName>
        <fullName evidence="9">Response regulator</fullName>
    </submittedName>
</protein>
<keyword evidence="10" id="KW-1185">Reference proteome</keyword>
<evidence type="ECO:0000256" key="6">
    <source>
        <dbReference type="PROSITE-ProRule" id="PRU00169"/>
    </source>
</evidence>
<dbReference type="GO" id="GO:0000160">
    <property type="term" value="P:phosphorelay signal transduction system"/>
    <property type="evidence" value="ECO:0007669"/>
    <property type="project" value="UniProtKB-KW"/>
</dbReference>
<evidence type="ECO:0000256" key="2">
    <source>
        <dbReference type="ARBA" id="ARBA00023012"/>
    </source>
</evidence>
<reference evidence="9 10" key="1">
    <citation type="submission" date="2019-01" db="EMBL/GenBank/DDBJ databases">
        <title>Egibacter rhizosphaerae EGI 80759T.</title>
        <authorList>
            <person name="Chen D.-D."/>
            <person name="Tian Y."/>
            <person name="Jiao J.-Y."/>
            <person name="Zhang X.-T."/>
            <person name="Zhang Y.-G."/>
            <person name="Zhang Y."/>
            <person name="Xiao M."/>
            <person name="Shu W.-S."/>
            <person name="Li W.-J."/>
        </authorList>
    </citation>
    <scope>NUCLEOTIDE SEQUENCE [LARGE SCALE GENOMIC DNA]</scope>
    <source>
        <strain evidence="9 10">EGI 80759</strain>
    </source>
</reference>
<dbReference type="PANTHER" id="PTHR44591">
    <property type="entry name" value="STRESS RESPONSE REGULATOR PROTEIN 1"/>
    <property type="match status" value="1"/>
</dbReference>
<dbReference type="InterPro" id="IPR001789">
    <property type="entry name" value="Sig_transdc_resp-reg_receiver"/>
</dbReference>
<evidence type="ECO:0000256" key="1">
    <source>
        <dbReference type="ARBA" id="ARBA00022553"/>
    </source>
</evidence>
<dbReference type="Pfam" id="PF00072">
    <property type="entry name" value="Response_reg"/>
    <property type="match status" value="1"/>
</dbReference>
<feature type="domain" description="Response regulatory" evidence="8">
    <location>
        <begin position="71"/>
        <end position="187"/>
    </location>
</feature>
<feature type="modified residue" description="4-aspartylphosphate" evidence="6">
    <location>
        <position position="120"/>
    </location>
</feature>
<dbReference type="FunFam" id="3.40.50.2300:FF:000001">
    <property type="entry name" value="DNA-binding response regulator PhoB"/>
    <property type="match status" value="1"/>
</dbReference>